<reference evidence="1" key="1">
    <citation type="journal article" date="2020" name="Stud. Mycol.">
        <title>101 Dothideomycetes genomes: a test case for predicting lifestyles and emergence of pathogens.</title>
        <authorList>
            <person name="Haridas S."/>
            <person name="Albert R."/>
            <person name="Binder M."/>
            <person name="Bloem J."/>
            <person name="Labutti K."/>
            <person name="Salamov A."/>
            <person name="Andreopoulos B."/>
            <person name="Baker S."/>
            <person name="Barry K."/>
            <person name="Bills G."/>
            <person name="Bluhm B."/>
            <person name="Cannon C."/>
            <person name="Castanera R."/>
            <person name="Culley D."/>
            <person name="Daum C."/>
            <person name="Ezra D."/>
            <person name="Gonzalez J."/>
            <person name="Henrissat B."/>
            <person name="Kuo A."/>
            <person name="Liang C."/>
            <person name="Lipzen A."/>
            <person name="Lutzoni F."/>
            <person name="Magnuson J."/>
            <person name="Mondo S."/>
            <person name="Nolan M."/>
            <person name="Ohm R."/>
            <person name="Pangilinan J."/>
            <person name="Park H.-J."/>
            <person name="Ramirez L."/>
            <person name="Alfaro M."/>
            <person name="Sun H."/>
            <person name="Tritt A."/>
            <person name="Yoshinaga Y."/>
            <person name="Zwiers L.-H."/>
            <person name="Turgeon B."/>
            <person name="Goodwin S."/>
            <person name="Spatafora J."/>
            <person name="Crous P."/>
            <person name="Grigoriev I."/>
        </authorList>
    </citation>
    <scope>NUCLEOTIDE SEQUENCE</scope>
    <source>
        <strain evidence="1">CBS 121167</strain>
    </source>
</reference>
<organism evidence="1 2">
    <name type="scientific">Aplosporella prunicola CBS 121167</name>
    <dbReference type="NCBI Taxonomy" id="1176127"/>
    <lineage>
        <taxon>Eukaryota</taxon>
        <taxon>Fungi</taxon>
        <taxon>Dikarya</taxon>
        <taxon>Ascomycota</taxon>
        <taxon>Pezizomycotina</taxon>
        <taxon>Dothideomycetes</taxon>
        <taxon>Dothideomycetes incertae sedis</taxon>
        <taxon>Botryosphaeriales</taxon>
        <taxon>Aplosporellaceae</taxon>
        <taxon>Aplosporella</taxon>
    </lineage>
</organism>
<dbReference type="EMBL" id="ML995478">
    <property type="protein sequence ID" value="KAF2144853.1"/>
    <property type="molecule type" value="Genomic_DNA"/>
</dbReference>
<evidence type="ECO:0000313" key="1">
    <source>
        <dbReference type="EMBL" id="KAF2144853.1"/>
    </source>
</evidence>
<accession>A0A6A6BN64</accession>
<name>A0A6A6BN64_9PEZI</name>
<proteinExistence type="predicted"/>
<dbReference type="Proteomes" id="UP000799438">
    <property type="component" value="Unassembled WGS sequence"/>
</dbReference>
<dbReference type="RefSeq" id="XP_033400565.1">
    <property type="nucleotide sequence ID" value="XM_033535288.1"/>
</dbReference>
<gene>
    <name evidence="1" type="ORF">K452DRAFT_131239</name>
</gene>
<sequence>MWPDLSILEFGAQAPRTKRYGRTSRVILAERPRLGSGSCKRARSVWRATVIGCSIIPALVQKTKVSILDLGGLENGLFISCAVRPVRDVPALCETRPCRFHLRR</sequence>
<keyword evidence="2" id="KW-1185">Reference proteome</keyword>
<dbReference type="AlphaFoldDB" id="A0A6A6BN64"/>
<dbReference type="GeneID" id="54292782"/>
<evidence type="ECO:0000313" key="2">
    <source>
        <dbReference type="Proteomes" id="UP000799438"/>
    </source>
</evidence>
<protein>
    <submittedName>
        <fullName evidence="1">Uncharacterized protein</fullName>
    </submittedName>
</protein>